<comment type="pathway">
    <text evidence="1">Cofactor biosynthesis; thiamine diphosphate biosynthesis.</text>
</comment>
<dbReference type="Pfam" id="PF01266">
    <property type="entry name" value="DAO"/>
    <property type="match status" value="1"/>
</dbReference>
<dbReference type="InterPro" id="IPR036188">
    <property type="entry name" value="FAD/NAD-bd_sf"/>
</dbReference>
<accession>A0ABT2YRI1</accession>
<dbReference type="RefSeq" id="WP_263529866.1">
    <property type="nucleotide sequence ID" value="NZ_JAOVZB010000002.1"/>
</dbReference>
<dbReference type="Proteomes" id="UP001209713">
    <property type="component" value="Unassembled WGS sequence"/>
</dbReference>
<dbReference type="NCBIfam" id="TIGR02352">
    <property type="entry name" value="thiamin_ThiO"/>
    <property type="match status" value="1"/>
</dbReference>
<sequence>MSTASALNIQPLADKVTILGGGVAGLCVATELVERDIIPTIVDRQTELGPQACSWWAGGMLAPFCEAESAEEDVVTYGKTAAQWWQEHTGLVQQKGSLVLALNRDQADLQRFAKRTEAYEMLDEGAIADLEPDLEKRFRRGLYYQAEAHLAPRDALRALKEKLIKKGVQFIHKTAEPETLAKDGLVVDCRGIKAKPDLEGLRGVKGEMLILRCPDVQLERPIRLLHPRIPLYIVPRGDGIYMLGATMVESSAKQHATVRSVMELLSSAYALNPAFGEAEILEIGVDSRPAFHDNLPKIRHQGQIIQANGLYRHGFLLAPSLAKMVADYIHLGTEPQWFEAI</sequence>
<dbReference type="EC" id="1.4.3.19" evidence="5"/>
<comment type="caution">
    <text evidence="5">The sequence shown here is derived from an EMBL/GenBank/DDBJ whole genome shotgun (WGS) entry which is preliminary data.</text>
</comment>
<gene>
    <name evidence="5" type="primary">thiO</name>
    <name evidence="5" type="ORF">OFY17_06225</name>
</gene>
<reference evidence="5 6" key="1">
    <citation type="submission" date="2022-10" db="EMBL/GenBank/DDBJ databases">
        <title>Marinomonas transparenta sp. nov. and Marinomonas sargassi sp. nov., isolated from marine alga (Sargassum natans (L.) Gaillon).</title>
        <authorList>
            <person name="Wang Y."/>
        </authorList>
    </citation>
    <scope>NUCLEOTIDE SEQUENCE [LARGE SCALE GENOMIC DNA]</scope>
    <source>
        <strain evidence="5 6">C2222</strain>
    </source>
</reference>
<dbReference type="PANTHER" id="PTHR13847">
    <property type="entry name" value="SARCOSINE DEHYDROGENASE-RELATED"/>
    <property type="match status" value="1"/>
</dbReference>
<dbReference type="Gene3D" id="3.30.9.10">
    <property type="entry name" value="D-Amino Acid Oxidase, subunit A, domain 2"/>
    <property type="match status" value="1"/>
</dbReference>
<evidence type="ECO:0000259" key="4">
    <source>
        <dbReference type="Pfam" id="PF01266"/>
    </source>
</evidence>
<evidence type="ECO:0000313" key="5">
    <source>
        <dbReference type="EMBL" id="MCV2402486.1"/>
    </source>
</evidence>
<keyword evidence="6" id="KW-1185">Reference proteome</keyword>
<evidence type="ECO:0000256" key="1">
    <source>
        <dbReference type="ARBA" id="ARBA00004948"/>
    </source>
</evidence>
<dbReference type="SUPFAM" id="SSF51905">
    <property type="entry name" value="FAD/NAD(P)-binding domain"/>
    <property type="match status" value="1"/>
</dbReference>
<dbReference type="InterPro" id="IPR006076">
    <property type="entry name" value="FAD-dep_OxRdtase"/>
</dbReference>
<feature type="domain" description="FAD dependent oxidoreductase" evidence="4">
    <location>
        <begin position="15"/>
        <end position="327"/>
    </location>
</feature>
<keyword evidence="2" id="KW-0784">Thiamine biosynthesis</keyword>
<dbReference type="PANTHER" id="PTHR13847:SF289">
    <property type="entry name" value="GLYCINE OXIDASE"/>
    <property type="match status" value="1"/>
</dbReference>
<dbReference type="InterPro" id="IPR012727">
    <property type="entry name" value="Gly_oxidase_ThiO"/>
</dbReference>
<organism evidence="5 6">
    <name type="scientific">Marinomonas sargassi</name>
    <dbReference type="NCBI Taxonomy" id="2984494"/>
    <lineage>
        <taxon>Bacteria</taxon>
        <taxon>Pseudomonadati</taxon>
        <taxon>Pseudomonadota</taxon>
        <taxon>Gammaproteobacteria</taxon>
        <taxon>Oceanospirillales</taxon>
        <taxon>Oceanospirillaceae</taxon>
        <taxon>Marinomonas</taxon>
    </lineage>
</organism>
<keyword evidence="3 5" id="KW-0560">Oxidoreductase</keyword>
<evidence type="ECO:0000256" key="3">
    <source>
        <dbReference type="ARBA" id="ARBA00023002"/>
    </source>
</evidence>
<dbReference type="Gene3D" id="3.50.50.60">
    <property type="entry name" value="FAD/NAD(P)-binding domain"/>
    <property type="match status" value="1"/>
</dbReference>
<evidence type="ECO:0000256" key="2">
    <source>
        <dbReference type="ARBA" id="ARBA00022977"/>
    </source>
</evidence>
<name>A0ABT2YRI1_9GAMM</name>
<proteinExistence type="predicted"/>
<dbReference type="SUPFAM" id="SSF54373">
    <property type="entry name" value="FAD-linked reductases, C-terminal domain"/>
    <property type="match status" value="1"/>
</dbReference>
<protein>
    <submittedName>
        <fullName evidence="5">Glycine oxidase ThiO</fullName>
        <ecNumber evidence="5">1.4.3.19</ecNumber>
    </submittedName>
</protein>
<dbReference type="GO" id="GO:0043799">
    <property type="term" value="F:glycine oxidase activity"/>
    <property type="evidence" value="ECO:0007669"/>
    <property type="project" value="UniProtKB-EC"/>
</dbReference>
<dbReference type="EMBL" id="JAOVZB010000002">
    <property type="protein sequence ID" value="MCV2402486.1"/>
    <property type="molecule type" value="Genomic_DNA"/>
</dbReference>
<evidence type="ECO:0000313" key="6">
    <source>
        <dbReference type="Proteomes" id="UP001209713"/>
    </source>
</evidence>